<dbReference type="InterPro" id="IPR006357">
    <property type="entry name" value="HAD-SF_hydro_IIA"/>
</dbReference>
<dbReference type="PANTHER" id="PTHR19288:SF90">
    <property type="entry name" value="OS08G0542600 PROTEIN"/>
    <property type="match status" value="1"/>
</dbReference>
<dbReference type="NCBIfam" id="TIGR01459">
    <property type="entry name" value="HAD-SF-IIA-hyp4"/>
    <property type="match status" value="1"/>
</dbReference>
<dbReference type="Pfam" id="PF13344">
    <property type="entry name" value="Hydrolase_6"/>
    <property type="match status" value="1"/>
</dbReference>
<dbReference type="PANTHER" id="PTHR19288">
    <property type="entry name" value="4-NITROPHENYLPHOSPHATASE-RELATED"/>
    <property type="match status" value="1"/>
</dbReference>
<dbReference type="NCBIfam" id="TIGR01460">
    <property type="entry name" value="HAD-SF-IIA"/>
    <property type="match status" value="1"/>
</dbReference>
<dbReference type="SUPFAM" id="SSF56784">
    <property type="entry name" value="HAD-like"/>
    <property type="match status" value="1"/>
</dbReference>
<accession>A0A1W1Y9T5</accession>
<sequence>MRESDTGADETRGTCRKIERLDEFVGSYGAVFCDVWGVVHNGVAKHPAAETALSAFRKQGGKVVLLTNSPRPSSGVITQLDALGFDREAYDGVVTSGDATRALIARSEGPFYHIGPERDLDLFADLDIKLTGSDEARAVIVTGLFDDTVESPDDYRDSLRAIRERDLTMICANPDIVVHRGEDLIYCAGALAREYAAIGGHVDLAGKPHRPIYELAAESLGEGIGPILAIGDGMMTDIKGAGAFGIDALFVTEGIHGDELGMADPTPARVAELLAANGVSARAFIPTLR</sequence>
<reference evidence="1 2" key="1">
    <citation type="submission" date="2017-04" db="EMBL/GenBank/DDBJ databases">
        <authorList>
            <person name="Afonso C.L."/>
            <person name="Miller P.J."/>
            <person name="Scott M.A."/>
            <person name="Spackman E."/>
            <person name="Goraichik I."/>
            <person name="Dimitrov K.M."/>
            <person name="Suarez D.L."/>
            <person name="Swayne D.E."/>
        </authorList>
    </citation>
    <scope>NUCLEOTIDE SEQUENCE [LARGE SCALE GENOMIC DNA]</scope>
    <source>
        <strain evidence="1 2">CGMCC 1.10972</strain>
    </source>
</reference>
<proteinExistence type="predicted"/>
<dbReference type="AlphaFoldDB" id="A0A1W1Y9T5"/>
<dbReference type="GO" id="GO:0005737">
    <property type="term" value="C:cytoplasm"/>
    <property type="evidence" value="ECO:0007669"/>
    <property type="project" value="TreeGrafter"/>
</dbReference>
<dbReference type="STRING" id="937218.SAMN06297251_101102"/>
<dbReference type="Gene3D" id="3.40.50.1000">
    <property type="entry name" value="HAD superfamily/HAD-like"/>
    <property type="match status" value="2"/>
</dbReference>
<dbReference type="OrthoDB" id="9791073at2"/>
<dbReference type="InterPro" id="IPR006356">
    <property type="entry name" value="HAD-SF_hydro_IIA_hyp3"/>
</dbReference>
<keyword evidence="1" id="KW-0378">Hydrolase</keyword>
<keyword evidence="2" id="KW-1185">Reference proteome</keyword>
<dbReference type="Proteomes" id="UP000192656">
    <property type="component" value="Unassembled WGS sequence"/>
</dbReference>
<dbReference type="InterPro" id="IPR023214">
    <property type="entry name" value="HAD_sf"/>
</dbReference>
<dbReference type="CDD" id="cd07525">
    <property type="entry name" value="HAD_like"/>
    <property type="match status" value="1"/>
</dbReference>
<dbReference type="EMBL" id="FWXR01000001">
    <property type="protein sequence ID" value="SMC32990.1"/>
    <property type="molecule type" value="Genomic_DNA"/>
</dbReference>
<evidence type="ECO:0000313" key="1">
    <source>
        <dbReference type="EMBL" id="SMC32990.1"/>
    </source>
</evidence>
<name>A0A1W1Y9T5_9HYPH</name>
<protein>
    <submittedName>
        <fullName evidence="1">HAD-superfamily class IIA hydrolase, TIGR01459</fullName>
    </submittedName>
</protein>
<gene>
    <name evidence="1" type="ORF">SAMN06297251_101102</name>
</gene>
<dbReference type="RefSeq" id="WP_084407890.1">
    <property type="nucleotide sequence ID" value="NZ_FWXR01000001.1"/>
</dbReference>
<dbReference type="GO" id="GO:0016791">
    <property type="term" value="F:phosphatase activity"/>
    <property type="evidence" value="ECO:0007669"/>
    <property type="project" value="TreeGrafter"/>
</dbReference>
<evidence type="ECO:0000313" key="2">
    <source>
        <dbReference type="Proteomes" id="UP000192656"/>
    </source>
</evidence>
<dbReference type="InterPro" id="IPR036412">
    <property type="entry name" value="HAD-like_sf"/>
</dbReference>
<dbReference type="Pfam" id="PF13242">
    <property type="entry name" value="Hydrolase_like"/>
    <property type="match status" value="1"/>
</dbReference>
<organism evidence="1 2">
    <name type="scientific">Fulvimarina manganoxydans</name>
    <dbReference type="NCBI Taxonomy" id="937218"/>
    <lineage>
        <taxon>Bacteria</taxon>
        <taxon>Pseudomonadati</taxon>
        <taxon>Pseudomonadota</taxon>
        <taxon>Alphaproteobacteria</taxon>
        <taxon>Hyphomicrobiales</taxon>
        <taxon>Aurantimonadaceae</taxon>
        <taxon>Fulvimarina</taxon>
    </lineage>
</organism>